<evidence type="ECO:0000259" key="1">
    <source>
        <dbReference type="Pfam" id="PF12728"/>
    </source>
</evidence>
<keyword evidence="3" id="KW-1185">Reference proteome</keyword>
<protein>
    <submittedName>
        <fullName evidence="2">Helix-turn-helix domain-containing protein</fullName>
    </submittedName>
</protein>
<proteinExistence type="predicted"/>
<dbReference type="Pfam" id="PF12728">
    <property type="entry name" value="HTH_17"/>
    <property type="match status" value="1"/>
</dbReference>
<evidence type="ECO:0000313" key="3">
    <source>
        <dbReference type="Proteomes" id="UP000183585"/>
    </source>
</evidence>
<evidence type="ECO:0000313" key="2">
    <source>
        <dbReference type="EMBL" id="SCF42528.1"/>
    </source>
</evidence>
<dbReference type="EMBL" id="FMCT01000012">
    <property type="protein sequence ID" value="SCF42528.1"/>
    <property type="molecule type" value="Genomic_DNA"/>
</dbReference>
<reference evidence="3" key="1">
    <citation type="submission" date="2016-06" db="EMBL/GenBank/DDBJ databases">
        <authorList>
            <person name="Varghese N."/>
            <person name="Submissions Spin"/>
        </authorList>
    </citation>
    <scope>NUCLEOTIDE SEQUENCE [LARGE SCALE GENOMIC DNA]</scope>
    <source>
        <strain evidence="3">DSM 43168</strain>
    </source>
</reference>
<dbReference type="InterPro" id="IPR041657">
    <property type="entry name" value="HTH_17"/>
</dbReference>
<dbReference type="Proteomes" id="UP000183585">
    <property type="component" value="Unassembled WGS sequence"/>
</dbReference>
<gene>
    <name evidence="2" type="ORF">GA0070563_11290</name>
</gene>
<sequence>MTTMTTAQAATKLGISIRTAQRRCATGKLSAHKDARGRWTITMEDAMTLPQLTGPADYLIRAAERDRAAALDRITAEVTEAAGDAPANLVTEVAALYREVALRHTDAGWWSSTEGRHLGRLLQWEFTADDKARLIALAARRAA</sequence>
<name>A0A1C5ABB8_9ACTN</name>
<organism evidence="2 3">
    <name type="scientific">Micromonospora carbonacea</name>
    <dbReference type="NCBI Taxonomy" id="47853"/>
    <lineage>
        <taxon>Bacteria</taxon>
        <taxon>Bacillati</taxon>
        <taxon>Actinomycetota</taxon>
        <taxon>Actinomycetes</taxon>
        <taxon>Micromonosporales</taxon>
        <taxon>Micromonosporaceae</taxon>
        <taxon>Micromonospora</taxon>
    </lineage>
</organism>
<dbReference type="RefSeq" id="WP_074476884.1">
    <property type="nucleotide sequence ID" value="NZ_FMCT01000012.1"/>
</dbReference>
<accession>A0A1C5ABB8</accession>
<feature type="domain" description="Helix-turn-helix" evidence="1">
    <location>
        <begin position="4"/>
        <end position="45"/>
    </location>
</feature>
<dbReference type="AlphaFoldDB" id="A0A1C5ABB8"/>